<keyword evidence="3" id="KW-1185">Reference proteome</keyword>
<proteinExistence type="predicted"/>
<organism evidence="2 3">
    <name type="scientific">Oesophagostomum dentatum</name>
    <name type="common">Nodular worm</name>
    <dbReference type="NCBI Taxonomy" id="61180"/>
    <lineage>
        <taxon>Eukaryota</taxon>
        <taxon>Metazoa</taxon>
        <taxon>Ecdysozoa</taxon>
        <taxon>Nematoda</taxon>
        <taxon>Chromadorea</taxon>
        <taxon>Rhabditida</taxon>
        <taxon>Rhabditina</taxon>
        <taxon>Rhabditomorpha</taxon>
        <taxon>Strongyloidea</taxon>
        <taxon>Strongylidae</taxon>
        <taxon>Oesophagostomum</taxon>
    </lineage>
</organism>
<dbReference type="Gene3D" id="3.10.450.50">
    <property type="match status" value="1"/>
</dbReference>
<sequence>MADNSEARSILKPIVDEYSKLFDERHIDKVIEYYDKDAVVVQLGKKADYGKEAMKHQFEEADAAMGKASTKITEEIYQMAGDFIILTGKYEMTTEKMGELKGDFTQFWKKTGDTYKTVHIRRVYLLVMFFFFLV</sequence>
<dbReference type="InterPro" id="IPR027843">
    <property type="entry name" value="DUF4440"/>
</dbReference>
<dbReference type="InterPro" id="IPR032710">
    <property type="entry name" value="NTF2-like_dom_sf"/>
</dbReference>
<feature type="domain" description="DUF4440" evidence="1">
    <location>
        <begin position="14"/>
        <end position="116"/>
    </location>
</feature>
<dbReference type="AlphaFoldDB" id="A0A0B1SQI8"/>
<accession>A0A0B1SQI8</accession>
<gene>
    <name evidence="2" type="ORF">OESDEN_13031</name>
</gene>
<evidence type="ECO:0000259" key="1">
    <source>
        <dbReference type="Pfam" id="PF14534"/>
    </source>
</evidence>
<reference evidence="2 3" key="1">
    <citation type="submission" date="2014-03" db="EMBL/GenBank/DDBJ databases">
        <title>Draft genome of the hookworm Oesophagostomum dentatum.</title>
        <authorList>
            <person name="Mitreva M."/>
        </authorList>
    </citation>
    <scope>NUCLEOTIDE SEQUENCE [LARGE SCALE GENOMIC DNA]</scope>
    <source>
        <strain evidence="2 3">OD-Hann</strain>
    </source>
</reference>
<dbReference type="Pfam" id="PF14534">
    <property type="entry name" value="DUF4440"/>
    <property type="match status" value="1"/>
</dbReference>
<dbReference type="Proteomes" id="UP000053660">
    <property type="component" value="Unassembled WGS sequence"/>
</dbReference>
<evidence type="ECO:0000313" key="2">
    <source>
        <dbReference type="EMBL" id="KHJ87199.1"/>
    </source>
</evidence>
<dbReference type="OrthoDB" id="5793381at2759"/>
<dbReference type="EMBL" id="KN558299">
    <property type="protein sequence ID" value="KHJ87199.1"/>
    <property type="molecule type" value="Genomic_DNA"/>
</dbReference>
<evidence type="ECO:0000313" key="3">
    <source>
        <dbReference type="Proteomes" id="UP000053660"/>
    </source>
</evidence>
<name>A0A0B1SQI8_OESDE</name>
<dbReference type="SUPFAM" id="SSF54427">
    <property type="entry name" value="NTF2-like"/>
    <property type="match status" value="1"/>
</dbReference>
<dbReference type="PANTHER" id="PTHR31664:SF4">
    <property type="entry name" value="DUF4440 DOMAIN-CONTAINING PROTEIN"/>
    <property type="match status" value="1"/>
</dbReference>
<protein>
    <recommendedName>
        <fullName evidence="1">DUF4440 domain-containing protein</fullName>
    </recommendedName>
</protein>
<dbReference type="PANTHER" id="PTHR31664">
    <property type="entry name" value="PROTEIN CBG16427"/>
    <property type="match status" value="1"/>
</dbReference>